<gene>
    <name evidence="3" type="ORF">brsh051_01030</name>
</gene>
<name>A0AAN0ME69_9ACTN</name>
<evidence type="ECO:0000313" key="3">
    <source>
        <dbReference type="EMBL" id="BEH00822.1"/>
    </source>
</evidence>
<evidence type="ECO:0000313" key="4">
    <source>
        <dbReference type="Proteomes" id="UP001431656"/>
    </source>
</evidence>
<proteinExistence type="predicted"/>
<feature type="domain" description="Lipoyl-binding" evidence="2">
    <location>
        <begin position="88"/>
        <end position="166"/>
    </location>
</feature>
<keyword evidence="1" id="KW-0092">Biotin</keyword>
<dbReference type="EMBL" id="AP028056">
    <property type="protein sequence ID" value="BEH00822.1"/>
    <property type="molecule type" value="Genomic_DNA"/>
</dbReference>
<accession>A0AAN0ME69</accession>
<evidence type="ECO:0000256" key="1">
    <source>
        <dbReference type="ARBA" id="ARBA00023267"/>
    </source>
</evidence>
<dbReference type="AlphaFoldDB" id="A0AAN0ME69"/>
<sequence>MRRYQLTVNNNQYDIDVEELSATDFSVSIDGQTVAVTLNSQADTAQAAITPQIEARSAAAAASAASGVPVAPKVPATMRAAKPRTPSPAVAGGADLAYSMSAPMPGVIIEINVTPGSSVSKGDVVMVLEAMKMKNDLHASQDGVVESVDVSQGDQVKYGQVLLRFVKD</sequence>
<keyword evidence="4" id="KW-1185">Reference proteome</keyword>
<dbReference type="InterPro" id="IPR000089">
    <property type="entry name" value="Biotin_lipoyl"/>
</dbReference>
<dbReference type="InterPro" id="IPR050709">
    <property type="entry name" value="Biotin_Carboxyl_Carrier/Decarb"/>
</dbReference>
<dbReference type="FunFam" id="2.40.50.100:FF:000003">
    <property type="entry name" value="Acetyl-CoA carboxylase biotin carboxyl carrier protein"/>
    <property type="match status" value="1"/>
</dbReference>
<dbReference type="PROSITE" id="PS00188">
    <property type="entry name" value="BIOTIN"/>
    <property type="match status" value="1"/>
</dbReference>
<reference evidence="3" key="1">
    <citation type="journal article" date="2024" name="Int. J. Syst. Evol. Microbiol.">
        <title>Brooklawnia propionicigenes sp. nov., a facultatively anaerobic, propionate-producing bacterium isolated from a methanogenic reactor treating waste from cattle farms.</title>
        <authorList>
            <person name="Akita Y."/>
            <person name="Ueki A."/>
            <person name="Tonouchi A."/>
            <person name="Sugawara Y."/>
            <person name="Honma S."/>
            <person name="Kaku N."/>
            <person name="Ueki K."/>
        </authorList>
    </citation>
    <scope>NUCLEOTIDE SEQUENCE</scope>
    <source>
        <strain evidence="3">SH051</strain>
    </source>
</reference>
<dbReference type="PANTHER" id="PTHR45266:SF3">
    <property type="entry name" value="OXALOACETATE DECARBOXYLASE ALPHA CHAIN"/>
    <property type="match status" value="1"/>
</dbReference>
<dbReference type="PROSITE" id="PS50968">
    <property type="entry name" value="BIOTINYL_LIPOYL"/>
    <property type="match status" value="1"/>
</dbReference>
<dbReference type="InterPro" id="IPR001882">
    <property type="entry name" value="Biotin_BS"/>
</dbReference>
<protein>
    <submittedName>
        <fullName evidence="3">Acetyl-CoA carboxylase biotin carboxyl carrier protein subunit</fullName>
    </submittedName>
</protein>
<dbReference type="Pfam" id="PF00364">
    <property type="entry name" value="Biotin_lipoyl"/>
    <property type="match status" value="1"/>
</dbReference>
<evidence type="ECO:0000259" key="2">
    <source>
        <dbReference type="PROSITE" id="PS50968"/>
    </source>
</evidence>
<organism evidence="3 4">
    <name type="scientific">Brooklawnia propionicigenes</name>
    <dbReference type="NCBI Taxonomy" id="3041175"/>
    <lineage>
        <taxon>Bacteria</taxon>
        <taxon>Bacillati</taxon>
        <taxon>Actinomycetota</taxon>
        <taxon>Actinomycetes</taxon>
        <taxon>Propionibacteriales</taxon>
        <taxon>Propionibacteriaceae</taxon>
        <taxon>Brooklawnia</taxon>
    </lineage>
</organism>
<dbReference type="SUPFAM" id="SSF51230">
    <property type="entry name" value="Single hybrid motif"/>
    <property type="match status" value="1"/>
</dbReference>
<dbReference type="InterPro" id="IPR011053">
    <property type="entry name" value="Single_hybrid_motif"/>
</dbReference>
<dbReference type="KEGG" id="broo:brsh051_01030"/>
<dbReference type="CDD" id="cd06850">
    <property type="entry name" value="biotinyl_domain"/>
    <property type="match status" value="1"/>
</dbReference>
<dbReference type="Gene3D" id="2.40.50.100">
    <property type="match status" value="1"/>
</dbReference>
<dbReference type="Proteomes" id="UP001431656">
    <property type="component" value="Chromosome"/>
</dbReference>
<dbReference type="PANTHER" id="PTHR45266">
    <property type="entry name" value="OXALOACETATE DECARBOXYLASE ALPHA CHAIN"/>
    <property type="match status" value="1"/>
</dbReference>